<dbReference type="PROSITE" id="PS50181">
    <property type="entry name" value="FBOX"/>
    <property type="match status" value="1"/>
</dbReference>
<dbReference type="AlphaFoldDB" id="A0A8H7CXF2"/>
<reference evidence="2" key="1">
    <citation type="submission" date="2020-05" db="EMBL/GenBank/DDBJ databases">
        <title>Mycena genomes resolve the evolution of fungal bioluminescence.</title>
        <authorList>
            <person name="Tsai I.J."/>
        </authorList>
    </citation>
    <scope>NUCLEOTIDE SEQUENCE</scope>
    <source>
        <strain evidence="2">160909Yilan</strain>
    </source>
</reference>
<dbReference type="SUPFAM" id="SSF81383">
    <property type="entry name" value="F-box domain"/>
    <property type="match status" value="1"/>
</dbReference>
<feature type="domain" description="F-box" evidence="1">
    <location>
        <begin position="1"/>
        <end position="50"/>
    </location>
</feature>
<dbReference type="OrthoDB" id="2322499at2759"/>
<comment type="caution">
    <text evidence="2">The sequence shown here is derived from an EMBL/GenBank/DDBJ whole genome shotgun (WGS) entry which is preliminary data.</text>
</comment>
<organism evidence="2 3">
    <name type="scientific">Mycena sanguinolenta</name>
    <dbReference type="NCBI Taxonomy" id="230812"/>
    <lineage>
        <taxon>Eukaryota</taxon>
        <taxon>Fungi</taxon>
        <taxon>Dikarya</taxon>
        <taxon>Basidiomycota</taxon>
        <taxon>Agaricomycotina</taxon>
        <taxon>Agaricomycetes</taxon>
        <taxon>Agaricomycetidae</taxon>
        <taxon>Agaricales</taxon>
        <taxon>Marasmiineae</taxon>
        <taxon>Mycenaceae</taxon>
        <taxon>Mycena</taxon>
    </lineage>
</organism>
<dbReference type="EMBL" id="JACAZH010000014">
    <property type="protein sequence ID" value="KAF7350923.1"/>
    <property type="molecule type" value="Genomic_DNA"/>
</dbReference>
<evidence type="ECO:0000313" key="3">
    <source>
        <dbReference type="Proteomes" id="UP000623467"/>
    </source>
</evidence>
<dbReference type="InterPro" id="IPR001810">
    <property type="entry name" value="F-box_dom"/>
</dbReference>
<accession>A0A8H7CXF2</accession>
<gene>
    <name evidence="2" type="ORF">MSAN_01654400</name>
</gene>
<dbReference type="InterPro" id="IPR036047">
    <property type="entry name" value="F-box-like_dom_sf"/>
</dbReference>
<evidence type="ECO:0000259" key="1">
    <source>
        <dbReference type="PROSITE" id="PS50181"/>
    </source>
</evidence>
<keyword evidence="3" id="KW-1185">Reference proteome</keyword>
<dbReference type="Pfam" id="PF00646">
    <property type="entry name" value="F-box"/>
    <property type="match status" value="1"/>
</dbReference>
<evidence type="ECO:0000313" key="2">
    <source>
        <dbReference type="EMBL" id="KAF7350923.1"/>
    </source>
</evidence>
<dbReference type="Proteomes" id="UP000623467">
    <property type="component" value="Unassembled WGS sequence"/>
</dbReference>
<proteinExistence type="predicted"/>
<sequence length="272" mass="31008">MSLISKLPADMLGEIAAQTALVDLIYLSRTCKSLHRFLKSRHFRYIWKEKLASIAGLPACPATLPEYAFADLVSLSTCQGCDSASDRTPVDWDLRVRLCQQCLSAIITTFDEAQPPICLAEFPSLKMRDVVHVRPPYPLAAHGCAFVTEELDAIRAALDVMDVGAKVVFISQRKAMMVDARVHARECRAWKARVQAEIRSRRIPLIRERLISLGWAKEVNFLHFRFDEHPLVAEPIELTNEVWDQIRPELEAYLAEQRKQLESRPKRYGGFF</sequence>
<protein>
    <recommendedName>
        <fullName evidence="1">F-box domain-containing protein</fullName>
    </recommendedName>
</protein>
<name>A0A8H7CXF2_9AGAR</name>